<evidence type="ECO:0000259" key="1">
    <source>
        <dbReference type="PROSITE" id="PS50200"/>
    </source>
</evidence>
<accession>A0A3M7S8I0</accession>
<protein>
    <recommendedName>
        <fullName evidence="1">Ras-associating domain-containing protein</fullName>
    </recommendedName>
</protein>
<dbReference type="AlphaFoldDB" id="A0A3M7S8I0"/>
<keyword evidence="3" id="KW-1185">Reference proteome</keyword>
<dbReference type="OrthoDB" id="10163158at2759"/>
<evidence type="ECO:0000313" key="3">
    <source>
        <dbReference type="Proteomes" id="UP000276133"/>
    </source>
</evidence>
<dbReference type="GO" id="GO:0007165">
    <property type="term" value="P:signal transduction"/>
    <property type="evidence" value="ECO:0007669"/>
    <property type="project" value="InterPro"/>
</dbReference>
<dbReference type="EMBL" id="REGN01001872">
    <property type="protein sequence ID" value="RNA31999.1"/>
    <property type="molecule type" value="Genomic_DNA"/>
</dbReference>
<dbReference type="Proteomes" id="UP000276133">
    <property type="component" value="Unassembled WGS sequence"/>
</dbReference>
<proteinExistence type="predicted"/>
<comment type="caution">
    <text evidence="2">The sequence shown here is derived from an EMBL/GenBank/DDBJ whole genome shotgun (WGS) entry which is preliminary data.</text>
</comment>
<name>A0A3M7S8I0_BRAPC</name>
<sequence>MSQINKVNIPVQMGSRKFQIHYEYTFNDFSLNVEQLMRMVLKKLYPKNDQFDELVKTYRIFENAFGVERVVKRNENILNLFANQTELKSNVYFIVRKKSQKLKANRPKTMNAKKLFEKLHKERQSELKVVDDQEKKNSINLPIHEFDRDTVKEAFMNKILENEIILNQQIRRIDCLDQIMEQKRDIKSKYGSFFQTICSKLKHQNKTKRNNFNQSSVYLVDSAGESSSASSSRNSRQAQYLLFVILQKGEPLIFKIKR</sequence>
<organism evidence="2 3">
    <name type="scientific">Brachionus plicatilis</name>
    <name type="common">Marine rotifer</name>
    <name type="synonym">Brachionus muelleri</name>
    <dbReference type="NCBI Taxonomy" id="10195"/>
    <lineage>
        <taxon>Eukaryota</taxon>
        <taxon>Metazoa</taxon>
        <taxon>Spiralia</taxon>
        <taxon>Gnathifera</taxon>
        <taxon>Rotifera</taxon>
        <taxon>Eurotatoria</taxon>
        <taxon>Monogononta</taxon>
        <taxon>Pseudotrocha</taxon>
        <taxon>Ploima</taxon>
        <taxon>Brachionidae</taxon>
        <taxon>Brachionus</taxon>
    </lineage>
</organism>
<evidence type="ECO:0000313" key="2">
    <source>
        <dbReference type="EMBL" id="RNA31999.1"/>
    </source>
</evidence>
<gene>
    <name evidence="2" type="ORF">BpHYR1_006234</name>
</gene>
<dbReference type="InterPro" id="IPR000159">
    <property type="entry name" value="RA_dom"/>
</dbReference>
<feature type="domain" description="Ras-associating" evidence="1">
    <location>
        <begin position="33"/>
        <end position="100"/>
    </location>
</feature>
<dbReference type="PROSITE" id="PS50200">
    <property type="entry name" value="RA"/>
    <property type="match status" value="1"/>
</dbReference>
<reference evidence="2 3" key="1">
    <citation type="journal article" date="2018" name="Sci. Rep.">
        <title>Genomic signatures of local adaptation to the degree of environmental predictability in rotifers.</title>
        <authorList>
            <person name="Franch-Gras L."/>
            <person name="Hahn C."/>
            <person name="Garcia-Roger E.M."/>
            <person name="Carmona M.J."/>
            <person name="Serra M."/>
            <person name="Gomez A."/>
        </authorList>
    </citation>
    <scope>NUCLEOTIDE SEQUENCE [LARGE SCALE GENOMIC DNA]</scope>
    <source>
        <strain evidence="2">HYR1</strain>
    </source>
</reference>